<protein>
    <recommendedName>
        <fullName evidence="3">DUF2787 domain-containing protein</fullName>
    </recommendedName>
</protein>
<dbReference type="Proteomes" id="UP000235406">
    <property type="component" value="Unassembled WGS sequence"/>
</dbReference>
<dbReference type="PANTHER" id="PTHR38978:SF2">
    <property type="entry name" value="DUF2787 DOMAIN-CONTAINING PROTEIN"/>
    <property type="match status" value="1"/>
</dbReference>
<dbReference type="PANTHER" id="PTHR38978">
    <property type="entry name" value="DUF2787 DOMAIN-CONTAINING PROTEIN"/>
    <property type="match status" value="1"/>
</dbReference>
<accession>A0A2N7JWX4</accession>
<reference evidence="2" key="1">
    <citation type="submission" date="2016-07" db="EMBL/GenBank/DDBJ databases">
        <title>Nontailed viruses are major unrecognized killers of bacteria in the ocean.</title>
        <authorList>
            <person name="Kauffman K."/>
            <person name="Hussain F."/>
            <person name="Yang J."/>
            <person name="Arevalo P."/>
            <person name="Brown J."/>
            <person name="Cutler M."/>
            <person name="Kelly L."/>
            <person name="Polz M.F."/>
        </authorList>
    </citation>
    <scope>NUCLEOTIDE SEQUENCE [LARGE SCALE GENOMIC DNA]</scope>
    <source>
        <strain evidence="2">10N.261.46.F8</strain>
    </source>
</reference>
<proteinExistence type="predicted"/>
<organism evidence="1 2">
    <name type="scientific">Vibrio lentus</name>
    <dbReference type="NCBI Taxonomy" id="136468"/>
    <lineage>
        <taxon>Bacteria</taxon>
        <taxon>Pseudomonadati</taxon>
        <taxon>Pseudomonadota</taxon>
        <taxon>Gammaproteobacteria</taxon>
        <taxon>Vibrionales</taxon>
        <taxon>Vibrionaceae</taxon>
        <taxon>Vibrio</taxon>
    </lineage>
</organism>
<dbReference type="Gene3D" id="3.10.450.430">
    <property type="entry name" value="Protein of unknown function DUF2787"/>
    <property type="match status" value="1"/>
</dbReference>
<sequence>MVMIEQHYGDISINDALLSSLESLLTGHTLPEHAKRLVLNCRQMSYYRHRQGLHPIEIQLKRESISGPWVIVFFASFSYPNDNSTSVEPELYFHLANRWFYQPDTGTTDLSHPEVQEVLSAWVNALTRHLSRNVFDSVQLSLVSSFN</sequence>
<dbReference type="EMBL" id="MCZK01000163">
    <property type="protein sequence ID" value="PMM64382.1"/>
    <property type="molecule type" value="Genomic_DNA"/>
</dbReference>
<dbReference type="AlphaFoldDB" id="A0A2N7JWX4"/>
<gene>
    <name evidence="1" type="ORF">BCT49_15960</name>
</gene>
<comment type="caution">
    <text evidence="1">The sequence shown here is derived from an EMBL/GenBank/DDBJ whole genome shotgun (WGS) entry which is preliminary data.</text>
</comment>
<name>A0A2N7JWX4_9VIBR</name>
<dbReference type="OrthoDB" id="5829974at2"/>
<dbReference type="InterPro" id="IPR021248">
    <property type="entry name" value="DUF2787"/>
</dbReference>
<evidence type="ECO:0008006" key="3">
    <source>
        <dbReference type="Google" id="ProtNLM"/>
    </source>
</evidence>
<evidence type="ECO:0000313" key="2">
    <source>
        <dbReference type="Proteomes" id="UP000235406"/>
    </source>
</evidence>
<evidence type="ECO:0000313" key="1">
    <source>
        <dbReference type="EMBL" id="PMM64382.1"/>
    </source>
</evidence>
<dbReference type="Pfam" id="PF10980">
    <property type="entry name" value="DUF2787"/>
    <property type="match status" value="1"/>
</dbReference>